<proteinExistence type="predicted"/>
<keyword evidence="3" id="KW-1185">Reference proteome</keyword>
<evidence type="ECO:0000256" key="1">
    <source>
        <dbReference type="SAM" id="MobiDB-lite"/>
    </source>
</evidence>
<sequence>MYLPMRKDCTLWLWPAWGDLSWLDLPQPADCVVWFPSRNLRESDATLWAVAGPGRLGSPTASSSSSPESGDDNSIRRGQQQRQQQQDGRRRRARRAPNLRNANRRANDAQDSQDDQRVDGDDVMREARGMQRAMGLLVDLIRLNVACSSGGWLHIGELPGGGSLAPSLLTPPPNRLCGKLEELAAPQRRMHFQSAPALRVHAAPVFALRYRLVDYCHQVALVQRNASVPLAASPGLTCTFSVTLPHGYHINLRLLVGEPIAGTDPDTVDIDVLEEFSVSTEETEDPDDVDVVSSDTLLPPVTEAALIAVSSPSAMPSSSSTSATSPGASSSTSSSTTGGSTTTSYYRSSARHGPTAASSSTRPKETPRQEGGPRAVP</sequence>
<feature type="compositionally biased region" description="Low complexity" evidence="1">
    <location>
        <begin position="76"/>
        <end position="86"/>
    </location>
</feature>
<dbReference type="AlphaFoldDB" id="A0AAE1HK61"/>
<dbReference type="Proteomes" id="UP001219518">
    <property type="component" value="Unassembled WGS sequence"/>
</dbReference>
<reference evidence="2" key="2">
    <citation type="journal article" date="2023" name="BMC Genomics">
        <title>Pest status, molecular evolution, and epigenetic factors derived from the genome assembly of Frankliniella fusca, a thysanopteran phytovirus vector.</title>
        <authorList>
            <person name="Catto M.A."/>
            <person name="Labadie P.E."/>
            <person name="Jacobson A.L."/>
            <person name="Kennedy G.G."/>
            <person name="Srinivasan R."/>
            <person name="Hunt B.G."/>
        </authorList>
    </citation>
    <scope>NUCLEOTIDE SEQUENCE</scope>
    <source>
        <strain evidence="2">PL_HMW_Pooled</strain>
    </source>
</reference>
<feature type="compositionally biased region" description="Low complexity" evidence="1">
    <location>
        <begin position="310"/>
        <end position="344"/>
    </location>
</feature>
<feature type="region of interest" description="Disordered" evidence="1">
    <location>
        <begin position="310"/>
        <end position="377"/>
    </location>
</feature>
<dbReference type="EMBL" id="JAHWGI010001072">
    <property type="protein sequence ID" value="KAK3922171.1"/>
    <property type="molecule type" value="Genomic_DNA"/>
</dbReference>
<reference evidence="2" key="1">
    <citation type="submission" date="2021-07" db="EMBL/GenBank/DDBJ databases">
        <authorList>
            <person name="Catto M.A."/>
            <person name="Jacobson A."/>
            <person name="Kennedy G."/>
            <person name="Labadie P."/>
            <person name="Hunt B.G."/>
            <person name="Srinivasan R."/>
        </authorList>
    </citation>
    <scope>NUCLEOTIDE SEQUENCE</scope>
    <source>
        <strain evidence="2">PL_HMW_Pooled</strain>
        <tissue evidence="2">Head</tissue>
    </source>
</reference>
<name>A0AAE1HK61_9NEOP</name>
<comment type="caution">
    <text evidence="2">The sequence shown here is derived from an EMBL/GenBank/DDBJ whole genome shotgun (WGS) entry which is preliminary data.</text>
</comment>
<feature type="region of interest" description="Disordered" evidence="1">
    <location>
        <begin position="51"/>
        <end position="119"/>
    </location>
</feature>
<evidence type="ECO:0000313" key="3">
    <source>
        <dbReference type="Proteomes" id="UP001219518"/>
    </source>
</evidence>
<protein>
    <submittedName>
        <fullName evidence="2">Phosphoglycolate phosphatase</fullName>
    </submittedName>
</protein>
<gene>
    <name evidence="2" type="ORF">KUF71_011666</name>
</gene>
<organism evidence="2 3">
    <name type="scientific">Frankliniella fusca</name>
    <dbReference type="NCBI Taxonomy" id="407009"/>
    <lineage>
        <taxon>Eukaryota</taxon>
        <taxon>Metazoa</taxon>
        <taxon>Ecdysozoa</taxon>
        <taxon>Arthropoda</taxon>
        <taxon>Hexapoda</taxon>
        <taxon>Insecta</taxon>
        <taxon>Pterygota</taxon>
        <taxon>Neoptera</taxon>
        <taxon>Paraneoptera</taxon>
        <taxon>Thysanoptera</taxon>
        <taxon>Terebrantia</taxon>
        <taxon>Thripoidea</taxon>
        <taxon>Thripidae</taxon>
        <taxon>Frankliniella</taxon>
    </lineage>
</organism>
<evidence type="ECO:0000313" key="2">
    <source>
        <dbReference type="EMBL" id="KAK3922171.1"/>
    </source>
</evidence>
<feature type="compositionally biased region" description="Low complexity" evidence="1">
    <location>
        <begin position="57"/>
        <end position="68"/>
    </location>
</feature>
<accession>A0AAE1HK61</accession>